<name>A0A4V2K1K5_9APHY</name>
<organism evidence="3">
    <name type="scientific">Dichomitus squalens</name>
    <dbReference type="NCBI Taxonomy" id="114155"/>
    <lineage>
        <taxon>Eukaryota</taxon>
        <taxon>Fungi</taxon>
        <taxon>Dikarya</taxon>
        <taxon>Basidiomycota</taxon>
        <taxon>Agaricomycotina</taxon>
        <taxon>Agaricomycetes</taxon>
        <taxon>Polyporales</taxon>
        <taxon>Polyporaceae</taxon>
        <taxon>Dichomitus</taxon>
    </lineage>
</organism>
<dbReference type="InterPro" id="IPR001214">
    <property type="entry name" value="SET_dom"/>
</dbReference>
<accession>A0A4V2K1K5</accession>
<dbReference type="InterPro" id="IPR053209">
    <property type="entry name" value="Gramillin-biosynth_MTr"/>
</dbReference>
<dbReference type="AlphaFoldDB" id="A0A4V2K1K5"/>
<dbReference type="Pfam" id="PF00856">
    <property type="entry name" value="SET"/>
    <property type="match status" value="1"/>
</dbReference>
<dbReference type="Proteomes" id="UP000292957">
    <property type="component" value="Unassembled WGS sequence"/>
</dbReference>
<dbReference type="PROSITE" id="PS50280">
    <property type="entry name" value="SET"/>
    <property type="match status" value="1"/>
</dbReference>
<dbReference type="InterPro" id="IPR046341">
    <property type="entry name" value="SET_dom_sf"/>
</dbReference>
<dbReference type="PANTHER" id="PTHR47643:SF2">
    <property type="entry name" value="TPR DOMAIN PROTEIN (AFU_ORTHOLOGUE AFUA_5G12710)"/>
    <property type="match status" value="1"/>
</dbReference>
<dbReference type="EMBL" id="ML143392">
    <property type="protein sequence ID" value="TBU33113.1"/>
    <property type="molecule type" value="Genomic_DNA"/>
</dbReference>
<feature type="compositionally biased region" description="Polar residues" evidence="1">
    <location>
        <begin position="1"/>
        <end position="10"/>
    </location>
</feature>
<dbReference type="Gene3D" id="2.170.270.10">
    <property type="entry name" value="SET domain"/>
    <property type="match status" value="1"/>
</dbReference>
<dbReference type="InterPro" id="IPR011990">
    <property type="entry name" value="TPR-like_helical_dom_sf"/>
</dbReference>
<feature type="domain" description="SET" evidence="2">
    <location>
        <begin position="407"/>
        <end position="602"/>
    </location>
</feature>
<dbReference type="SUPFAM" id="SSF48452">
    <property type="entry name" value="TPR-like"/>
    <property type="match status" value="1"/>
</dbReference>
<evidence type="ECO:0000256" key="1">
    <source>
        <dbReference type="SAM" id="MobiDB-lite"/>
    </source>
</evidence>
<protein>
    <recommendedName>
        <fullName evidence="2">SET domain-containing protein</fullName>
    </recommendedName>
</protein>
<evidence type="ECO:0000313" key="3">
    <source>
        <dbReference type="EMBL" id="TBU33113.1"/>
    </source>
</evidence>
<reference evidence="3" key="1">
    <citation type="submission" date="2019-01" db="EMBL/GenBank/DDBJ databases">
        <title>Draft genome sequences of three monokaryotic isolates of the white-rot basidiomycete fungus Dichomitus squalens.</title>
        <authorList>
            <consortium name="DOE Joint Genome Institute"/>
            <person name="Lopez S.C."/>
            <person name="Andreopoulos B."/>
            <person name="Pangilinan J."/>
            <person name="Lipzen A."/>
            <person name="Riley R."/>
            <person name="Ahrendt S."/>
            <person name="Ng V."/>
            <person name="Barry K."/>
            <person name="Daum C."/>
            <person name="Grigoriev I.V."/>
            <person name="Hilden K.S."/>
            <person name="Makela M.R."/>
            <person name="de Vries R.P."/>
        </authorList>
    </citation>
    <scope>NUCLEOTIDE SEQUENCE [LARGE SCALE GENOMIC DNA]</scope>
    <source>
        <strain evidence="3">OM18370.1</strain>
    </source>
</reference>
<dbReference type="PANTHER" id="PTHR47643">
    <property type="entry name" value="TPR DOMAIN PROTEIN (AFU_ORTHOLOGUE AFUA_5G12710)"/>
    <property type="match status" value="1"/>
</dbReference>
<dbReference type="SUPFAM" id="SSF82199">
    <property type="entry name" value="SET domain"/>
    <property type="match status" value="1"/>
</dbReference>
<dbReference type="CDD" id="cd20071">
    <property type="entry name" value="SET_SMYD"/>
    <property type="match status" value="1"/>
</dbReference>
<dbReference type="OrthoDB" id="5945798at2759"/>
<gene>
    <name evidence="3" type="ORF">BD311DRAFT_685449</name>
</gene>
<proteinExistence type="predicted"/>
<sequence>MDSNSLSELTRQLHLSPDNSRAQQDGFPTPPGNGPPRRRAPPQFHPGMTEEETVQYIKAYKAWFEEDRQIPPEPAPPIDPSSLISEQVDRRAALEEAGRRDRAASGIPIFTTIVGFAKHSSATPIEGLEPVTFAGMLVRHAHVGKYLLCRIVAPCSRIVAIQTVVEDIDGRVHDLSIYNFPATFDCSLKHLDALFPIGTVLAIREPTFKAPMQGIRPIVRVDTPTDLVFVVPSSPLLRRVTWTTGPAVPRSPTEPATLDAWRQRGNTYFSSHQWFLAAWAYSRGLVIDPQAAVIRSNRAEVYLRLKYYSGAAYDTQRVLSAKGLPDALSDKTIFRLAKAQYGRGEYAEAEKNIARWHARHPEDLAAAPWIARCRARRAERHTGQYDWASLFRKAAKDIRLDVADYMGPIEVSQMTNRGGGRGVVAKRAIHTGELLLVAKPFASAYAADLPQDKIVITLDLISNISKERTDAVLMAAIIEKLYGNPDLRDQVYHLYAGPDHPSPPGSYPPPLGPAVAVDPFSPSIDIDIAQLEAICTYNNFCPLRLEDKHIAQEAKPTGLYPLASLFNHSCVANAIWYCIGDVMIIRAAEPIPAGTEITIPYSVEESYFARQSVLKKHMLEHCTCWLCEEDRKDGDEHLQRRQELNERVLSRQLLPASLLEAQQFEEDVRKTFASTRGPIRPMHALALHIVAEKQRTSGDPRLLKESLQADMDALRCLGFDVAEESSGSQNELPIGTDRIPTVTSFLEPSGMMLRMACTYLNLHEQAKAVPWLRAALWLTDTSVGGGKDLFMLVHEDALEQLGIHEFAAQVL</sequence>
<feature type="region of interest" description="Disordered" evidence="1">
    <location>
        <begin position="1"/>
        <end position="51"/>
    </location>
</feature>
<evidence type="ECO:0000259" key="2">
    <source>
        <dbReference type="PROSITE" id="PS50280"/>
    </source>
</evidence>
<dbReference type="Gene3D" id="1.25.40.10">
    <property type="entry name" value="Tetratricopeptide repeat domain"/>
    <property type="match status" value="1"/>
</dbReference>